<organism evidence="2 3">
    <name type="scientific">Paramecium pentaurelia</name>
    <dbReference type="NCBI Taxonomy" id="43138"/>
    <lineage>
        <taxon>Eukaryota</taxon>
        <taxon>Sar</taxon>
        <taxon>Alveolata</taxon>
        <taxon>Ciliophora</taxon>
        <taxon>Intramacronucleata</taxon>
        <taxon>Oligohymenophorea</taxon>
        <taxon>Peniculida</taxon>
        <taxon>Parameciidae</taxon>
        <taxon>Paramecium</taxon>
    </lineage>
</organism>
<reference evidence="2" key="1">
    <citation type="submission" date="2021-01" db="EMBL/GenBank/DDBJ databases">
        <authorList>
            <consortium name="Genoscope - CEA"/>
            <person name="William W."/>
        </authorList>
    </citation>
    <scope>NUCLEOTIDE SEQUENCE</scope>
</reference>
<proteinExistence type="predicted"/>
<sequence length="146" mass="17417">MKIHNTWFAQATYIGIIGAFVFATTRFTLPKLNIFENFMISIQITTQFIHFQVYASTFIFIHLILSIQRLQSLFYTFLDRLKELRDIYQSSLILISQLNQNKPKKVHLKMNQTSFIFLQQFQFKQLSSNLMFTWTIFSRKIINTIT</sequence>
<keyword evidence="1" id="KW-0812">Transmembrane</keyword>
<evidence type="ECO:0000256" key="1">
    <source>
        <dbReference type="SAM" id="Phobius"/>
    </source>
</evidence>
<evidence type="ECO:0008006" key="4">
    <source>
        <dbReference type="Google" id="ProtNLM"/>
    </source>
</evidence>
<feature type="transmembrane region" description="Helical" evidence="1">
    <location>
        <begin position="49"/>
        <end position="67"/>
    </location>
</feature>
<dbReference type="EMBL" id="CAJJDO010000029">
    <property type="protein sequence ID" value="CAD8156867.1"/>
    <property type="molecule type" value="Genomic_DNA"/>
</dbReference>
<evidence type="ECO:0000313" key="3">
    <source>
        <dbReference type="Proteomes" id="UP000689195"/>
    </source>
</evidence>
<keyword evidence="1" id="KW-0472">Membrane</keyword>
<evidence type="ECO:0000313" key="2">
    <source>
        <dbReference type="EMBL" id="CAD8156867.1"/>
    </source>
</evidence>
<dbReference type="AlphaFoldDB" id="A0A8S1TZH8"/>
<keyword evidence="3" id="KW-1185">Reference proteome</keyword>
<gene>
    <name evidence="2" type="ORF">PPENT_87.1.T0290218</name>
</gene>
<feature type="transmembrane region" description="Helical" evidence="1">
    <location>
        <begin position="7"/>
        <end position="29"/>
    </location>
</feature>
<dbReference type="Proteomes" id="UP000689195">
    <property type="component" value="Unassembled WGS sequence"/>
</dbReference>
<accession>A0A8S1TZH8</accession>
<dbReference type="OrthoDB" id="312578at2759"/>
<protein>
    <recommendedName>
        <fullName evidence="4">Transmembrane protein</fullName>
    </recommendedName>
</protein>
<name>A0A8S1TZH8_9CILI</name>
<keyword evidence="1" id="KW-1133">Transmembrane helix</keyword>
<comment type="caution">
    <text evidence="2">The sequence shown here is derived from an EMBL/GenBank/DDBJ whole genome shotgun (WGS) entry which is preliminary data.</text>
</comment>